<dbReference type="PANTHER" id="PTHR11014">
    <property type="entry name" value="PEPTIDASE M20 FAMILY MEMBER"/>
    <property type="match status" value="1"/>
</dbReference>
<dbReference type="InterPro" id="IPR011650">
    <property type="entry name" value="Peptidase_M20_dimer"/>
</dbReference>
<dbReference type="Proteomes" id="UP000265431">
    <property type="component" value="Unassembled WGS sequence"/>
</dbReference>
<dbReference type="Pfam" id="PF07687">
    <property type="entry name" value="M20_dimer"/>
    <property type="match status" value="1"/>
</dbReference>
<reference evidence="4 5" key="1">
    <citation type="submission" date="2018-08" db="EMBL/GenBank/DDBJ databases">
        <title>Henriciella mobilis sp. nov., isolated from seawater.</title>
        <authorList>
            <person name="Cheng H."/>
            <person name="Wu Y.-H."/>
            <person name="Xu X.-W."/>
            <person name="Guo L.-L."/>
        </authorList>
    </citation>
    <scope>NUCLEOTIDE SEQUENCE [LARGE SCALE GENOMIC DNA]</scope>
    <source>
        <strain evidence="4 5">CCUG66934</strain>
    </source>
</reference>
<dbReference type="FunFam" id="3.30.70.360:FF:000001">
    <property type="entry name" value="N-acetyldiaminopimelate deacetylase"/>
    <property type="match status" value="1"/>
</dbReference>
<dbReference type="PIRSF" id="PIRSF005962">
    <property type="entry name" value="Pept_M20D_amidohydro"/>
    <property type="match status" value="1"/>
</dbReference>
<feature type="binding site" evidence="2">
    <location>
        <position position="145"/>
    </location>
    <ligand>
        <name>Mn(2+)</name>
        <dbReference type="ChEBI" id="CHEBI:29035"/>
        <label>2</label>
    </ligand>
</feature>
<keyword evidence="2" id="KW-0479">Metal-binding</keyword>
<name>A0A399QVL1_9PROT</name>
<dbReference type="GO" id="GO:0050118">
    <property type="term" value="F:N-acetyldiaminopimelate deacetylase activity"/>
    <property type="evidence" value="ECO:0007669"/>
    <property type="project" value="UniProtKB-ARBA"/>
</dbReference>
<dbReference type="Gene3D" id="3.30.70.360">
    <property type="match status" value="1"/>
</dbReference>
<evidence type="ECO:0000256" key="1">
    <source>
        <dbReference type="ARBA" id="ARBA00022801"/>
    </source>
</evidence>
<dbReference type="Pfam" id="PF01546">
    <property type="entry name" value="Peptidase_M20"/>
    <property type="match status" value="1"/>
</dbReference>
<feature type="domain" description="Peptidase M20 dimerisation" evidence="3">
    <location>
        <begin position="189"/>
        <end position="287"/>
    </location>
</feature>
<accession>A0A399QVL1</accession>
<proteinExistence type="predicted"/>
<evidence type="ECO:0000259" key="3">
    <source>
        <dbReference type="Pfam" id="PF07687"/>
    </source>
</evidence>
<evidence type="ECO:0000313" key="5">
    <source>
        <dbReference type="Proteomes" id="UP000265431"/>
    </source>
</evidence>
<feature type="binding site" evidence="2">
    <location>
        <position position="169"/>
    </location>
    <ligand>
        <name>Mn(2+)</name>
        <dbReference type="ChEBI" id="CHEBI:29035"/>
        <label>2</label>
    </ligand>
</feature>
<dbReference type="EMBL" id="QWGB01000008">
    <property type="protein sequence ID" value="RIJ21597.1"/>
    <property type="molecule type" value="Genomic_DNA"/>
</dbReference>
<dbReference type="PANTHER" id="PTHR11014:SF63">
    <property type="entry name" value="METALLOPEPTIDASE, PUTATIVE (AFU_ORTHOLOGUE AFUA_6G09600)-RELATED"/>
    <property type="match status" value="1"/>
</dbReference>
<dbReference type="Gene3D" id="3.40.630.10">
    <property type="entry name" value="Zn peptidases"/>
    <property type="match status" value="1"/>
</dbReference>
<dbReference type="GO" id="GO:0019877">
    <property type="term" value="P:diaminopimelate biosynthetic process"/>
    <property type="evidence" value="ECO:0007669"/>
    <property type="project" value="UniProtKB-ARBA"/>
</dbReference>
<evidence type="ECO:0000256" key="2">
    <source>
        <dbReference type="PIRSR" id="PIRSR005962-1"/>
    </source>
</evidence>
<dbReference type="SUPFAM" id="SSF55031">
    <property type="entry name" value="Bacterial exopeptidase dimerisation domain"/>
    <property type="match status" value="1"/>
</dbReference>
<feature type="binding site" evidence="2">
    <location>
        <position position="111"/>
    </location>
    <ligand>
        <name>Mn(2+)</name>
        <dbReference type="ChEBI" id="CHEBI:29035"/>
        <label>2</label>
    </ligand>
</feature>
<protein>
    <submittedName>
        <fullName evidence="4">Amidohydrolase</fullName>
    </submittedName>
</protein>
<comment type="cofactor">
    <cofactor evidence="2">
        <name>Mn(2+)</name>
        <dbReference type="ChEBI" id="CHEBI:29035"/>
    </cofactor>
    <text evidence="2">The Mn(2+) ion enhances activity.</text>
</comment>
<keyword evidence="5" id="KW-1185">Reference proteome</keyword>
<dbReference type="NCBIfam" id="NF038260">
    <property type="entry name" value="ectoine_DoeB_2"/>
    <property type="match status" value="1"/>
</dbReference>
<evidence type="ECO:0000313" key="4">
    <source>
        <dbReference type="EMBL" id="RIJ21597.1"/>
    </source>
</evidence>
<dbReference type="CDD" id="cd03886">
    <property type="entry name" value="M20_Acy1"/>
    <property type="match status" value="1"/>
</dbReference>
<dbReference type="InterPro" id="IPR036264">
    <property type="entry name" value="Bact_exopeptidase_dim_dom"/>
</dbReference>
<dbReference type="RefSeq" id="WP_119380316.1">
    <property type="nucleotide sequence ID" value="NZ_QWGB01000008.1"/>
</dbReference>
<gene>
    <name evidence="4" type="ORF">D1224_12590</name>
</gene>
<sequence length="404" mass="43413">MSRQGFTLPRGMQTDWPTLVAASTDFRRDLHRHPELTWQEKDTSEVIRTSLDALGIPYRICAGTGTVATLAPKATGRHVGLRADIDALPINEATGLDYSSSHSGCMHACGHDGHAAALMSTAAWLKRHETSLPGPVTLLFQPAEEGGHGAKRMIEDGALAGLDCIFGWHNWPAIPFGKAVCPDGAVMAGNGTFRITLRGAGGHASQPENTRDPVLAASAVTMALQQIISRRITPQNAAVVSVTSIEAPSGETVIPDSAKMAGSIRLANANDRPLIEGLIREITISQAKAYGVEADVEVFPRYDATVNHPSEAAHMREAIAADLGDGWYFDQIPLPIMASEDFSYYLKEIPGAFALIGADDGKGHHEPCHSPRYDFNDRLLPIVTRIYARLAGAPLPDQANYLND</sequence>
<dbReference type="AlphaFoldDB" id="A0A399QVL1"/>
<organism evidence="4 5">
    <name type="scientific">Henriciella barbarensis</name>
    <dbReference type="NCBI Taxonomy" id="86342"/>
    <lineage>
        <taxon>Bacteria</taxon>
        <taxon>Pseudomonadati</taxon>
        <taxon>Pseudomonadota</taxon>
        <taxon>Alphaproteobacteria</taxon>
        <taxon>Hyphomonadales</taxon>
        <taxon>Hyphomonadaceae</taxon>
        <taxon>Henriciella</taxon>
    </lineage>
</organism>
<comment type="caution">
    <text evidence="4">The sequence shown here is derived from an EMBL/GenBank/DDBJ whole genome shotgun (WGS) entry which is preliminary data.</text>
</comment>
<keyword evidence="1 4" id="KW-0378">Hydrolase</keyword>
<feature type="binding site" evidence="2">
    <location>
        <position position="109"/>
    </location>
    <ligand>
        <name>Mn(2+)</name>
        <dbReference type="ChEBI" id="CHEBI:29035"/>
        <label>2</label>
    </ligand>
</feature>
<dbReference type="SUPFAM" id="SSF53187">
    <property type="entry name" value="Zn-dependent exopeptidases"/>
    <property type="match status" value="1"/>
</dbReference>
<dbReference type="OrthoDB" id="9777385at2"/>
<dbReference type="GO" id="GO:0046872">
    <property type="term" value="F:metal ion binding"/>
    <property type="evidence" value="ECO:0007669"/>
    <property type="project" value="UniProtKB-KW"/>
</dbReference>
<dbReference type="NCBIfam" id="TIGR01891">
    <property type="entry name" value="amidohydrolases"/>
    <property type="match status" value="1"/>
</dbReference>
<dbReference type="InterPro" id="IPR017439">
    <property type="entry name" value="Amidohydrolase"/>
</dbReference>
<feature type="binding site" evidence="2">
    <location>
        <position position="369"/>
    </location>
    <ligand>
        <name>Mn(2+)</name>
        <dbReference type="ChEBI" id="CHEBI:29035"/>
        <label>2</label>
    </ligand>
</feature>
<keyword evidence="2" id="KW-0464">Manganese</keyword>
<dbReference type="InterPro" id="IPR002933">
    <property type="entry name" value="Peptidase_M20"/>
</dbReference>